<evidence type="ECO:0000256" key="4">
    <source>
        <dbReference type="ARBA" id="ARBA00022801"/>
    </source>
</evidence>
<evidence type="ECO:0000256" key="3">
    <source>
        <dbReference type="ARBA" id="ARBA00022670"/>
    </source>
</evidence>
<evidence type="ECO:0000256" key="7">
    <source>
        <dbReference type="PROSITE-ProRule" id="PRU01379"/>
    </source>
</evidence>
<accession>A0A1E5G1C4</accession>
<evidence type="ECO:0000256" key="1">
    <source>
        <dbReference type="ARBA" id="ARBA00001947"/>
    </source>
</evidence>
<dbReference type="InterPro" id="IPR034274">
    <property type="entry name" value="ENP1_M14_CPD"/>
</dbReference>
<organism evidence="10 11">
    <name type="scientific">Desulfuribacillus alkaliarsenatis</name>
    <dbReference type="NCBI Taxonomy" id="766136"/>
    <lineage>
        <taxon>Bacteria</taxon>
        <taxon>Bacillati</taxon>
        <taxon>Bacillota</taxon>
        <taxon>Desulfuribacillia</taxon>
        <taxon>Desulfuribacillales</taxon>
        <taxon>Desulfuribacillaceae</taxon>
        <taxon>Desulfuribacillus</taxon>
    </lineage>
</organism>
<feature type="domain" description="Peptidase M14" evidence="9">
    <location>
        <begin position="177"/>
        <end position="488"/>
    </location>
</feature>
<keyword evidence="8" id="KW-0732">Signal</keyword>
<name>A0A1E5G1C4_9FIRM</name>
<evidence type="ECO:0000313" key="11">
    <source>
        <dbReference type="Proteomes" id="UP000094296"/>
    </source>
</evidence>
<dbReference type="InterPro" id="IPR000834">
    <property type="entry name" value="Peptidase_M14"/>
</dbReference>
<dbReference type="GO" id="GO:0008270">
    <property type="term" value="F:zinc ion binding"/>
    <property type="evidence" value="ECO:0007669"/>
    <property type="project" value="InterPro"/>
</dbReference>
<dbReference type="Pfam" id="PF00246">
    <property type="entry name" value="Peptidase_M14"/>
    <property type="match status" value="1"/>
</dbReference>
<dbReference type="PANTHER" id="PTHR11705">
    <property type="entry name" value="PROTEASE FAMILY M14 CARBOXYPEPTIDASE A,B"/>
    <property type="match status" value="1"/>
</dbReference>
<dbReference type="InterPro" id="IPR036582">
    <property type="entry name" value="Mao_N_sf"/>
</dbReference>
<dbReference type="GO" id="GO:0004181">
    <property type="term" value="F:metallocarboxypeptidase activity"/>
    <property type="evidence" value="ECO:0007669"/>
    <property type="project" value="InterPro"/>
</dbReference>
<evidence type="ECO:0000313" key="10">
    <source>
        <dbReference type="EMBL" id="OEF96710.1"/>
    </source>
</evidence>
<feature type="signal peptide" evidence="8">
    <location>
        <begin position="1"/>
        <end position="27"/>
    </location>
</feature>
<comment type="caution">
    <text evidence="10">The sequence shown here is derived from an EMBL/GenBank/DDBJ whole genome shotgun (WGS) entry which is preliminary data.</text>
</comment>
<comment type="similarity">
    <text evidence="2 7">Belongs to the peptidase M14 family.</text>
</comment>
<comment type="cofactor">
    <cofactor evidence="1">
        <name>Zn(2+)</name>
        <dbReference type="ChEBI" id="CHEBI:29105"/>
    </cofactor>
</comment>
<dbReference type="SUPFAM" id="SSF53187">
    <property type="entry name" value="Zn-dependent exopeptidases"/>
    <property type="match status" value="1"/>
</dbReference>
<dbReference type="Gene3D" id="3.30.457.10">
    <property type="entry name" value="Copper amine oxidase-like, N-terminal domain"/>
    <property type="match status" value="1"/>
</dbReference>
<dbReference type="CDD" id="cd06229">
    <property type="entry name" value="M14_Endopeptidase_I"/>
    <property type="match status" value="1"/>
</dbReference>
<sequence>MKRRDFLVSTFASALAISALDFKQAHAYNIPYNGLIDIQMNGKSQYLDDYTPFIDENNRTMVPLRFVSEKFGRTVDWHEESRYAIIRDDDSKALYFPVHSNFYIRNDGETIEMDTESVIHNNRLYIPLRYLAEELSLRVDFTFNNNKPLIVLEDKLYINSRNPDLKSYSVYPFNATILYTYNDLVADLNWLKRYYGDVLDIHSMGKSTSGEYDIWGIRLGNGEKVATAHGAMHGNEWLNIPILIEQIKEYASLYKSNGYYQGKNVRQLLDDVSIHFIPSVNPDGTALCQFGAYAFPQRAEELYRLNNNHVPAGYDFTRWKANINGVDLNRNMDTGMRELLRDDISNRRRPGFLEPTYAFFMGDDVESEVESKILCNHYRQKNSVLLLDYHSSGRILYWNFSNTNYNRQDDGSFVQVPDLLTTQARKIASAMSSVTGYINHDASAVHNNTTINRWGTYRLQIPSITVETTNVVDVQRTVGAMKFMNAYFNERSRVLYATLTAVAAI</sequence>
<dbReference type="GO" id="GO:0006508">
    <property type="term" value="P:proteolysis"/>
    <property type="evidence" value="ECO:0007669"/>
    <property type="project" value="UniProtKB-KW"/>
</dbReference>
<dbReference type="PROSITE" id="PS52035">
    <property type="entry name" value="PEPTIDASE_M14"/>
    <property type="match status" value="1"/>
</dbReference>
<dbReference type="PANTHER" id="PTHR11705:SF143">
    <property type="entry name" value="SLL0236 PROTEIN"/>
    <property type="match status" value="1"/>
</dbReference>
<dbReference type="OrthoDB" id="9802862at2"/>
<keyword evidence="5" id="KW-0862">Zinc</keyword>
<dbReference type="AlphaFoldDB" id="A0A1E5G1C4"/>
<dbReference type="Gene3D" id="3.40.630.10">
    <property type="entry name" value="Zn peptidases"/>
    <property type="match status" value="1"/>
</dbReference>
<feature type="chain" id="PRO_5009176956" description="Peptidase M14 domain-containing protein" evidence="8">
    <location>
        <begin position="28"/>
        <end position="505"/>
    </location>
</feature>
<dbReference type="SUPFAM" id="SSF55383">
    <property type="entry name" value="Copper amine oxidase, domain N"/>
    <property type="match status" value="1"/>
</dbReference>
<evidence type="ECO:0000256" key="5">
    <source>
        <dbReference type="ARBA" id="ARBA00022833"/>
    </source>
</evidence>
<dbReference type="Pfam" id="PF07833">
    <property type="entry name" value="Cu_amine_oxidN1"/>
    <property type="match status" value="1"/>
</dbReference>
<dbReference type="STRING" id="766136.BHF68_06450"/>
<gene>
    <name evidence="10" type="ORF">BHF68_06450</name>
</gene>
<evidence type="ECO:0000256" key="8">
    <source>
        <dbReference type="SAM" id="SignalP"/>
    </source>
</evidence>
<dbReference type="InterPro" id="IPR012854">
    <property type="entry name" value="Cu_amine_oxidase-like_N"/>
</dbReference>
<dbReference type="EMBL" id="MIJE01000030">
    <property type="protein sequence ID" value="OEF96710.1"/>
    <property type="molecule type" value="Genomic_DNA"/>
</dbReference>
<dbReference type="Proteomes" id="UP000094296">
    <property type="component" value="Unassembled WGS sequence"/>
</dbReference>
<dbReference type="SMART" id="SM00631">
    <property type="entry name" value="Zn_pept"/>
    <property type="match status" value="1"/>
</dbReference>
<dbReference type="GO" id="GO:0005615">
    <property type="term" value="C:extracellular space"/>
    <property type="evidence" value="ECO:0007669"/>
    <property type="project" value="TreeGrafter"/>
</dbReference>
<feature type="active site" description="Proton donor/acceptor" evidence="7">
    <location>
        <position position="467"/>
    </location>
</feature>
<proteinExistence type="inferred from homology"/>
<evidence type="ECO:0000256" key="6">
    <source>
        <dbReference type="ARBA" id="ARBA00023049"/>
    </source>
</evidence>
<keyword evidence="4" id="KW-0378">Hydrolase</keyword>
<keyword evidence="11" id="KW-1185">Reference proteome</keyword>
<keyword evidence="3" id="KW-0645">Protease</keyword>
<protein>
    <recommendedName>
        <fullName evidence="9">Peptidase M14 domain-containing protein</fullName>
    </recommendedName>
</protein>
<keyword evidence="6" id="KW-0482">Metalloprotease</keyword>
<evidence type="ECO:0000256" key="2">
    <source>
        <dbReference type="ARBA" id="ARBA00005988"/>
    </source>
</evidence>
<evidence type="ECO:0000259" key="9">
    <source>
        <dbReference type="PROSITE" id="PS52035"/>
    </source>
</evidence>
<reference evidence="10 11" key="1">
    <citation type="submission" date="2016-09" db="EMBL/GenBank/DDBJ databases">
        <title>Draft genome sequence for the type strain of Desulfuribacillus alkaliarsenatis AHT28, an obligately anaerobic, sulfidogenic bacterium isolated from Russian soda lake sediments.</title>
        <authorList>
            <person name="Abin C.A."/>
            <person name="Hollibaugh J.T."/>
        </authorList>
    </citation>
    <scope>NUCLEOTIDE SEQUENCE [LARGE SCALE GENOMIC DNA]</scope>
    <source>
        <strain evidence="10 11">AHT28</strain>
    </source>
</reference>